<feature type="region of interest" description="Disordered" evidence="1">
    <location>
        <begin position="101"/>
        <end position="125"/>
    </location>
</feature>
<comment type="caution">
    <text evidence="2">The sequence shown here is derived from an EMBL/GenBank/DDBJ whole genome shotgun (WGS) entry which is preliminary data.</text>
</comment>
<protein>
    <submittedName>
        <fullName evidence="2">Phage tail protein</fullName>
    </submittedName>
</protein>
<evidence type="ECO:0000313" key="3">
    <source>
        <dbReference type="Proteomes" id="UP000518878"/>
    </source>
</evidence>
<keyword evidence="3" id="KW-1185">Reference proteome</keyword>
<accession>A0A7X5QTY8</accession>
<evidence type="ECO:0000256" key="1">
    <source>
        <dbReference type="SAM" id="MobiDB-lite"/>
    </source>
</evidence>
<dbReference type="RefSeq" id="WP_166699129.1">
    <property type="nucleotide sequence ID" value="NZ_JAAQTL010000001.1"/>
</dbReference>
<dbReference type="AlphaFoldDB" id="A0A7X5QTY8"/>
<gene>
    <name evidence="2" type="ORF">HBF32_07885</name>
</gene>
<dbReference type="EMBL" id="JAAQTL010000001">
    <property type="protein sequence ID" value="NID15381.1"/>
    <property type="molecule type" value="Genomic_DNA"/>
</dbReference>
<name>A0A7X5QTY8_9GAMM</name>
<dbReference type="Pfam" id="PF10618">
    <property type="entry name" value="Tail_tube"/>
    <property type="match status" value="1"/>
</dbReference>
<sequence>MPGNTANRLAGTVYLSVDGQTYMLVGAFEYSPSKFARETATGQDGVHGYIEKPVAPHIAGTLRDSGGLSVESLGDMTNVTVVAELANGKTIIGRNMWTVESQTSKQDDGTIEVRWEGPQGSVKES</sequence>
<feature type="compositionally biased region" description="Basic and acidic residues" evidence="1">
    <location>
        <begin position="105"/>
        <end position="115"/>
    </location>
</feature>
<proteinExistence type="predicted"/>
<evidence type="ECO:0000313" key="2">
    <source>
        <dbReference type="EMBL" id="NID15381.1"/>
    </source>
</evidence>
<reference evidence="2 3" key="1">
    <citation type="journal article" date="2006" name="Int. J. Syst. Evol. Microbiol.">
        <title>Dyella yeojuensis sp. nov., isolated from greenhouse soil in Korea.</title>
        <authorList>
            <person name="Kim B.Y."/>
            <person name="Weon H.Y."/>
            <person name="Lee K.H."/>
            <person name="Seok S.J."/>
            <person name="Kwon S.W."/>
            <person name="Go S.J."/>
            <person name="Stackebrandt E."/>
        </authorList>
    </citation>
    <scope>NUCLEOTIDE SEQUENCE [LARGE SCALE GENOMIC DNA]</scope>
    <source>
        <strain evidence="2 3">DSM 17673</strain>
    </source>
</reference>
<organism evidence="2 3">
    <name type="scientific">Luteibacter yeojuensis</name>
    <dbReference type="NCBI Taxonomy" id="345309"/>
    <lineage>
        <taxon>Bacteria</taxon>
        <taxon>Pseudomonadati</taxon>
        <taxon>Pseudomonadota</taxon>
        <taxon>Gammaproteobacteria</taxon>
        <taxon>Lysobacterales</taxon>
        <taxon>Rhodanobacteraceae</taxon>
        <taxon>Luteibacter</taxon>
    </lineage>
</organism>
<dbReference type="Proteomes" id="UP000518878">
    <property type="component" value="Unassembled WGS sequence"/>
</dbReference>
<dbReference type="InterPro" id="IPR019596">
    <property type="entry name" value="Phage_Mu_GpM_tail_tub"/>
</dbReference>